<organism evidence="4 5">
    <name type="scientific">Peptoniphilus stercorisuis</name>
    <dbReference type="NCBI Taxonomy" id="1436965"/>
    <lineage>
        <taxon>Bacteria</taxon>
        <taxon>Bacillati</taxon>
        <taxon>Bacillota</taxon>
        <taxon>Tissierellia</taxon>
        <taxon>Tissierellales</taxon>
        <taxon>Peptoniphilaceae</taxon>
        <taxon>Peptoniphilus</taxon>
    </lineage>
</organism>
<keyword evidence="5" id="KW-1185">Reference proteome</keyword>
<sequence>MNYEFVKDYKNNEKLKESFNKLAIKTFELDFRSWYEKGYWTNDYIPYSYSYNNEIIANVSVNKMDLIIDDKIYKALQIGTVMTDERFKNQGLSRKLLNYVLEEYKDKVQFIYLFANEDVLSFYPKFGFKRCYESEYILDVSKYEKLNKIEKVEKLDFNTLEDFAKNKKTLSTKLDCINNNLLMFYFTIALSENIYYIKEQNIFIIMEEDEDTIHLYDIISKENYNINDLIKNIINKNTKNIKFYFTANNIKNIEVNKIENNDDALFIYGQNPLKENFAFPITSHC</sequence>
<dbReference type="EMBL" id="JAGGLJ010000010">
    <property type="protein sequence ID" value="MBP2025679.1"/>
    <property type="molecule type" value="Genomic_DNA"/>
</dbReference>
<gene>
    <name evidence="4" type="ORF">J2Z71_001222</name>
</gene>
<keyword evidence="1" id="KW-0808">Transferase</keyword>
<dbReference type="PANTHER" id="PTHR43420">
    <property type="entry name" value="ACETYLTRANSFERASE"/>
    <property type="match status" value="1"/>
</dbReference>
<dbReference type="CDD" id="cd04301">
    <property type="entry name" value="NAT_SF"/>
    <property type="match status" value="1"/>
</dbReference>
<dbReference type="Gene3D" id="3.40.630.30">
    <property type="match status" value="1"/>
</dbReference>
<dbReference type="PROSITE" id="PS51186">
    <property type="entry name" value="GNAT"/>
    <property type="match status" value="1"/>
</dbReference>
<feature type="domain" description="N-acetyltransferase" evidence="3">
    <location>
        <begin position="1"/>
        <end position="150"/>
    </location>
</feature>
<accession>A0ABS4KD33</accession>
<reference evidence="4 5" key="1">
    <citation type="submission" date="2021-03" db="EMBL/GenBank/DDBJ databases">
        <title>Genomic Encyclopedia of Type Strains, Phase IV (KMG-IV): sequencing the most valuable type-strain genomes for metagenomic binning, comparative biology and taxonomic classification.</title>
        <authorList>
            <person name="Goeker M."/>
        </authorList>
    </citation>
    <scope>NUCLEOTIDE SEQUENCE [LARGE SCALE GENOMIC DNA]</scope>
    <source>
        <strain evidence="4 5">DSM 27563</strain>
    </source>
</reference>
<name>A0ABS4KD33_9FIRM</name>
<dbReference type="SUPFAM" id="SSF55729">
    <property type="entry name" value="Acyl-CoA N-acyltransferases (Nat)"/>
    <property type="match status" value="1"/>
</dbReference>
<evidence type="ECO:0000256" key="1">
    <source>
        <dbReference type="ARBA" id="ARBA00022679"/>
    </source>
</evidence>
<comment type="caution">
    <text evidence="4">The sequence shown here is derived from an EMBL/GenBank/DDBJ whole genome shotgun (WGS) entry which is preliminary data.</text>
</comment>
<keyword evidence="2" id="KW-0012">Acyltransferase</keyword>
<proteinExistence type="predicted"/>
<dbReference type="Proteomes" id="UP001519306">
    <property type="component" value="Unassembled WGS sequence"/>
</dbReference>
<dbReference type="Pfam" id="PF13527">
    <property type="entry name" value="Acetyltransf_9"/>
    <property type="match status" value="1"/>
</dbReference>
<dbReference type="InterPro" id="IPR000182">
    <property type="entry name" value="GNAT_dom"/>
</dbReference>
<dbReference type="RefSeq" id="WP_210060990.1">
    <property type="nucleotide sequence ID" value="NZ_JAGGLJ010000010.1"/>
</dbReference>
<dbReference type="InterPro" id="IPR016181">
    <property type="entry name" value="Acyl_CoA_acyltransferase"/>
</dbReference>
<dbReference type="InterPro" id="IPR050680">
    <property type="entry name" value="YpeA/RimI_acetyltransf"/>
</dbReference>
<protein>
    <submittedName>
        <fullName evidence="4">GNAT superfamily N-acetyltransferase</fullName>
    </submittedName>
</protein>
<evidence type="ECO:0000313" key="4">
    <source>
        <dbReference type="EMBL" id="MBP2025679.1"/>
    </source>
</evidence>
<evidence type="ECO:0000256" key="2">
    <source>
        <dbReference type="ARBA" id="ARBA00023315"/>
    </source>
</evidence>
<evidence type="ECO:0000313" key="5">
    <source>
        <dbReference type="Proteomes" id="UP001519306"/>
    </source>
</evidence>
<dbReference type="PANTHER" id="PTHR43420:SF31">
    <property type="entry name" value="ACETYLTRANSFERASE"/>
    <property type="match status" value="1"/>
</dbReference>
<evidence type="ECO:0000259" key="3">
    <source>
        <dbReference type="PROSITE" id="PS51186"/>
    </source>
</evidence>